<feature type="transmembrane region" description="Helical" evidence="6">
    <location>
        <begin position="765"/>
        <end position="785"/>
    </location>
</feature>
<evidence type="ECO:0000256" key="6">
    <source>
        <dbReference type="SAM" id="Phobius"/>
    </source>
</evidence>
<feature type="transmembrane region" description="Helical" evidence="6">
    <location>
        <begin position="284"/>
        <end position="304"/>
    </location>
</feature>
<gene>
    <name evidence="9" type="ORF">A8C56_11130</name>
</gene>
<proteinExistence type="predicted"/>
<dbReference type="GO" id="GO:0005886">
    <property type="term" value="C:plasma membrane"/>
    <property type="evidence" value="ECO:0007669"/>
    <property type="project" value="UniProtKB-SubCell"/>
</dbReference>
<evidence type="ECO:0000313" key="9">
    <source>
        <dbReference type="EMBL" id="ANH81459.1"/>
    </source>
</evidence>
<keyword evidence="3 6" id="KW-0812">Transmembrane</keyword>
<feature type="transmembrane region" description="Helical" evidence="6">
    <location>
        <begin position="731"/>
        <end position="753"/>
    </location>
</feature>
<dbReference type="AlphaFoldDB" id="A0A1A9I321"/>
<dbReference type="InterPro" id="IPR050250">
    <property type="entry name" value="Macrolide_Exporter_MacB"/>
</dbReference>
<dbReference type="PANTHER" id="PTHR30572:SF18">
    <property type="entry name" value="ABC-TYPE MACROLIDE FAMILY EXPORT SYSTEM PERMEASE COMPONENT 2"/>
    <property type="match status" value="1"/>
</dbReference>
<dbReference type="OrthoDB" id="1451596at2"/>
<evidence type="ECO:0000313" key="10">
    <source>
        <dbReference type="Proteomes" id="UP000077667"/>
    </source>
</evidence>
<evidence type="ECO:0000256" key="1">
    <source>
        <dbReference type="ARBA" id="ARBA00004651"/>
    </source>
</evidence>
<comment type="subcellular location">
    <subcellularLocation>
        <location evidence="1">Cell membrane</location>
        <topology evidence="1">Multi-pass membrane protein</topology>
    </subcellularLocation>
</comment>
<protein>
    <submittedName>
        <fullName evidence="9">Macrolide transporter</fullName>
    </submittedName>
</protein>
<feature type="domain" description="MacB-like periplasmic core" evidence="8">
    <location>
        <begin position="20"/>
        <end position="236"/>
    </location>
</feature>
<reference evidence="9 10" key="1">
    <citation type="submission" date="2016-05" db="EMBL/GenBank/DDBJ databases">
        <title>Niabella ginsenosidivorans BS26 whole genome sequencing.</title>
        <authorList>
            <person name="Im W.T."/>
            <person name="Siddiqi M.Z."/>
        </authorList>
    </citation>
    <scope>NUCLEOTIDE SEQUENCE [LARGE SCALE GENOMIC DNA]</scope>
    <source>
        <strain evidence="9 10">BS26</strain>
    </source>
</reference>
<feature type="transmembrane region" description="Helical" evidence="6">
    <location>
        <begin position="679"/>
        <end position="704"/>
    </location>
</feature>
<keyword evidence="10" id="KW-1185">Reference proteome</keyword>
<dbReference type="InterPro" id="IPR003838">
    <property type="entry name" value="ABC3_permease_C"/>
</dbReference>
<name>A0A1A9I321_9BACT</name>
<dbReference type="PANTHER" id="PTHR30572">
    <property type="entry name" value="MEMBRANE COMPONENT OF TRANSPORTER-RELATED"/>
    <property type="match status" value="1"/>
</dbReference>
<dbReference type="STRING" id="1176587.A8C56_11130"/>
<sequence length="802" mass="88388">MIKNYLKIAFRNLKKYKLYTAINVLGLSVGIASCLLIGMYVWTECSYDVFNSKADRIVRVTMDYSTGGSGWKGALTGTKVGPQFKRTFPQVEDYVRLMKSAASIAAGATAFDEKKILYADKSFFRIFSFPLLTGNPETVLNGPQKIVLSRTMAKRYFGNENPVGKRLRFNGGENEYEVTGIAGDAPLNSQIQYDCIVSFSSLAASKTEYWNTANYVTYLLMKDADQFNSLSAGITAYMKKVNRDEMAIVPGSTDYWTYHLEPLKRVHLYSTVDAGLEPRGNITYVYILGGIALLILLIACVNYTNLATAQSSSRSIEIGVRKVLGAEKKQLIGQFIGESFLMAFISLLLALGICMLLLPVFNAITGKDYAVSGFFHLPVLLAALLLTVIIALVSAIYPAILLTRSRLTSILKNGATVAQSGGGLRKALIIVQFVVAVFLIAVTMIISSQVKYIQHTDLGYDREQVVVLPVDYKMSAVYEQLKDAFRTNPDVVSVTGAYEAPASIGWGDAITADDGSGPKELSVSATPVDLDYLKTMGIQLAAGRDFQRSDFALQDTSNEYKNYQSTYILNEKAVRDLGWTPQDAIGRKITRGEPGTVVGVVKDFHFESLHDRIGPLVIFLDTTMVRELFVKIRSKNMAGTITALSTIWKSRVPYRSFDYRFLDDDFNDLYVTEQRTATLFTTFAGIAIVLSCLGLFALAAFVTVQRTKEIGIRKVLGANEGNILLLITRRFLLLVIVAILIATPLAWLVGNSWLAGFAYRTQLHAWLFVVAGLVALLVAFCAVSYHALRAALANPVEALRTE</sequence>
<evidence type="ECO:0000256" key="4">
    <source>
        <dbReference type="ARBA" id="ARBA00022989"/>
    </source>
</evidence>
<dbReference type="RefSeq" id="WP_067755808.1">
    <property type="nucleotide sequence ID" value="NZ_CP015772.1"/>
</dbReference>
<organism evidence="9 10">
    <name type="scientific">Niabella ginsenosidivorans</name>
    <dbReference type="NCBI Taxonomy" id="1176587"/>
    <lineage>
        <taxon>Bacteria</taxon>
        <taxon>Pseudomonadati</taxon>
        <taxon>Bacteroidota</taxon>
        <taxon>Chitinophagia</taxon>
        <taxon>Chitinophagales</taxon>
        <taxon>Chitinophagaceae</taxon>
        <taxon>Niabella</taxon>
    </lineage>
</organism>
<dbReference type="Pfam" id="PF02687">
    <property type="entry name" value="FtsX"/>
    <property type="match status" value="2"/>
</dbReference>
<dbReference type="GO" id="GO:0022857">
    <property type="term" value="F:transmembrane transporter activity"/>
    <property type="evidence" value="ECO:0007669"/>
    <property type="project" value="TreeGrafter"/>
</dbReference>
<dbReference type="PROSITE" id="PS51257">
    <property type="entry name" value="PROKAR_LIPOPROTEIN"/>
    <property type="match status" value="1"/>
</dbReference>
<evidence type="ECO:0000256" key="5">
    <source>
        <dbReference type="ARBA" id="ARBA00023136"/>
    </source>
</evidence>
<dbReference type="KEGG" id="nia:A8C56_11130"/>
<dbReference type="Proteomes" id="UP000077667">
    <property type="component" value="Chromosome"/>
</dbReference>
<evidence type="ECO:0000256" key="3">
    <source>
        <dbReference type="ARBA" id="ARBA00022692"/>
    </source>
</evidence>
<feature type="transmembrane region" description="Helical" evidence="6">
    <location>
        <begin position="21"/>
        <end position="42"/>
    </location>
</feature>
<dbReference type="EMBL" id="CP015772">
    <property type="protein sequence ID" value="ANH81459.1"/>
    <property type="molecule type" value="Genomic_DNA"/>
</dbReference>
<feature type="transmembrane region" description="Helical" evidence="6">
    <location>
        <begin position="427"/>
        <end position="446"/>
    </location>
</feature>
<evidence type="ECO:0000256" key="2">
    <source>
        <dbReference type="ARBA" id="ARBA00022475"/>
    </source>
</evidence>
<keyword evidence="2" id="KW-1003">Cell membrane</keyword>
<evidence type="ECO:0000259" key="7">
    <source>
        <dbReference type="Pfam" id="PF02687"/>
    </source>
</evidence>
<feature type="domain" description="ABC3 transporter permease C-terminal" evidence="7">
    <location>
        <begin position="291"/>
        <end position="404"/>
    </location>
</feature>
<keyword evidence="4 6" id="KW-1133">Transmembrane helix</keyword>
<dbReference type="InterPro" id="IPR025857">
    <property type="entry name" value="MacB_PCD"/>
</dbReference>
<feature type="transmembrane region" description="Helical" evidence="6">
    <location>
        <begin position="339"/>
        <end position="361"/>
    </location>
</feature>
<feature type="domain" description="MacB-like periplasmic core" evidence="8">
    <location>
        <begin position="439"/>
        <end position="635"/>
    </location>
</feature>
<accession>A0A1A9I321</accession>
<feature type="transmembrane region" description="Helical" evidence="6">
    <location>
        <begin position="373"/>
        <end position="402"/>
    </location>
</feature>
<keyword evidence="5 6" id="KW-0472">Membrane</keyword>
<dbReference type="Pfam" id="PF12704">
    <property type="entry name" value="MacB_PCD"/>
    <property type="match status" value="2"/>
</dbReference>
<feature type="domain" description="ABC3 transporter permease C-terminal" evidence="7">
    <location>
        <begin position="682"/>
        <end position="791"/>
    </location>
</feature>
<evidence type="ECO:0000259" key="8">
    <source>
        <dbReference type="Pfam" id="PF12704"/>
    </source>
</evidence>